<dbReference type="GO" id="GO:0031969">
    <property type="term" value="C:chloroplast membrane"/>
    <property type="evidence" value="ECO:0007669"/>
    <property type="project" value="UniProtKB-SubCell"/>
</dbReference>
<dbReference type="PANTHER" id="PTHR32523">
    <property type="entry name" value="PHYTOL KINASE 1, CHLOROPLASTIC"/>
    <property type="match status" value="1"/>
</dbReference>
<evidence type="ECO:0000313" key="12">
    <source>
        <dbReference type="EMBL" id="KMZ67312.1"/>
    </source>
</evidence>
<keyword evidence="7 12" id="KW-0418">Kinase</keyword>
<evidence type="ECO:0000256" key="1">
    <source>
        <dbReference type="ARBA" id="ARBA00004508"/>
    </source>
</evidence>
<feature type="transmembrane region" description="Helical" evidence="11">
    <location>
        <begin position="65"/>
        <end position="88"/>
    </location>
</feature>
<dbReference type="OMA" id="IQESSHM"/>
<dbReference type="STRING" id="29655.A0A0K9PGE0"/>
<feature type="transmembrane region" description="Helical" evidence="11">
    <location>
        <begin position="165"/>
        <end position="184"/>
    </location>
</feature>
<keyword evidence="13" id="KW-1185">Reference proteome</keyword>
<keyword evidence="4" id="KW-0934">Plastid</keyword>
<keyword evidence="6 11" id="KW-0812">Transmembrane</keyword>
<evidence type="ECO:0000256" key="8">
    <source>
        <dbReference type="ARBA" id="ARBA00022946"/>
    </source>
</evidence>
<gene>
    <name evidence="12" type="ORF">ZOSMA_26G00610</name>
</gene>
<protein>
    <submittedName>
        <fullName evidence="12">Putative phytol kinase 2, chloroplastic</fullName>
    </submittedName>
</protein>
<comment type="caution">
    <text evidence="12">The sequence shown here is derived from an EMBL/GenBank/DDBJ whole genome shotgun (WGS) entry which is preliminary data.</text>
</comment>
<dbReference type="GO" id="GO:0016301">
    <property type="term" value="F:kinase activity"/>
    <property type="evidence" value="ECO:0000318"/>
    <property type="project" value="GO_Central"/>
</dbReference>
<dbReference type="PANTHER" id="PTHR32523:SF7">
    <property type="entry name" value="FARNESOL KINASE, CHLOROPLASTIC"/>
    <property type="match status" value="1"/>
</dbReference>
<feature type="transmembrane region" description="Helical" evidence="11">
    <location>
        <begin position="6"/>
        <end position="27"/>
    </location>
</feature>
<evidence type="ECO:0000256" key="7">
    <source>
        <dbReference type="ARBA" id="ARBA00022777"/>
    </source>
</evidence>
<name>A0A0K9PGE0_ZOSMR</name>
<dbReference type="Proteomes" id="UP000036987">
    <property type="component" value="Unassembled WGS sequence"/>
</dbReference>
<keyword evidence="3" id="KW-0150">Chloroplast</keyword>
<dbReference type="EMBL" id="LFYR01000915">
    <property type="protein sequence ID" value="KMZ67312.1"/>
    <property type="molecule type" value="Genomic_DNA"/>
</dbReference>
<feature type="transmembrane region" description="Helical" evidence="11">
    <location>
        <begin position="196"/>
        <end position="215"/>
    </location>
</feature>
<evidence type="ECO:0000313" key="13">
    <source>
        <dbReference type="Proteomes" id="UP000036987"/>
    </source>
</evidence>
<evidence type="ECO:0000256" key="2">
    <source>
        <dbReference type="ARBA" id="ARBA00010794"/>
    </source>
</evidence>
<keyword evidence="9 11" id="KW-1133">Transmembrane helix</keyword>
<evidence type="ECO:0000256" key="4">
    <source>
        <dbReference type="ARBA" id="ARBA00022640"/>
    </source>
</evidence>
<evidence type="ECO:0000256" key="3">
    <source>
        <dbReference type="ARBA" id="ARBA00022528"/>
    </source>
</evidence>
<evidence type="ECO:0000256" key="9">
    <source>
        <dbReference type="ARBA" id="ARBA00022989"/>
    </source>
</evidence>
<organism evidence="12 13">
    <name type="scientific">Zostera marina</name>
    <name type="common">Eelgrass</name>
    <dbReference type="NCBI Taxonomy" id="29655"/>
    <lineage>
        <taxon>Eukaryota</taxon>
        <taxon>Viridiplantae</taxon>
        <taxon>Streptophyta</taxon>
        <taxon>Embryophyta</taxon>
        <taxon>Tracheophyta</taxon>
        <taxon>Spermatophyta</taxon>
        <taxon>Magnoliopsida</taxon>
        <taxon>Liliopsida</taxon>
        <taxon>Zosteraceae</taxon>
        <taxon>Zostera</taxon>
    </lineage>
</organism>
<sequence length="239" mass="26756">MVENEVVHDMIMSVVSSVVALFLLRFWKEMAKLGVEKKLNRKFVHISIGMVFMLFWPFFSSGIQAPFLAALTPGLNIFRMLLMGFGILKDEAMVRSMSRNGHYSELLKGPLYYACTITLCTILYWRTSSIGMAAICNLCAGDGVADIIGRRYGKEKLPYNREKSFAGSFAMGISGFLASIMYMHYFSMFGLIEESWSKIIGFFFISLASTIMESLPISSQLDDNLTVPLTACIVGTIIF</sequence>
<dbReference type="AlphaFoldDB" id="A0A0K9PGE0"/>
<accession>A0A0K9PGE0</accession>
<reference evidence="13" key="1">
    <citation type="journal article" date="2016" name="Nature">
        <title>The genome of the seagrass Zostera marina reveals angiosperm adaptation to the sea.</title>
        <authorList>
            <person name="Olsen J.L."/>
            <person name="Rouze P."/>
            <person name="Verhelst B."/>
            <person name="Lin Y.-C."/>
            <person name="Bayer T."/>
            <person name="Collen J."/>
            <person name="Dattolo E."/>
            <person name="De Paoli E."/>
            <person name="Dittami S."/>
            <person name="Maumus F."/>
            <person name="Michel G."/>
            <person name="Kersting A."/>
            <person name="Lauritano C."/>
            <person name="Lohaus R."/>
            <person name="Toepel M."/>
            <person name="Tonon T."/>
            <person name="Vanneste K."/>
            <person name="Amirebrahimi M."/>
            <person name="Brakel J."/>
            <person name="Bostroem C."/>
            <person name="Chovatia M."/>
            <person name="Grimwood J."/>
            <person name="Jenkins J.W."/>
            <person name="Jueterbock A."/>
            <person name="Mraz A."/>
            <person name="Stam W.T."/>
            <person name="Tice H."/>
            <person name="Bornberg-Bauer E."/>
            <person name="Green P.J."/>
            <person name="Pearson G.A."/>
            <person name="Procaccini G."/>
            <person name="Duarte C.M."/>
            <person name="Schmutz J."/>
            <person name="Reusch T.B.H."/>
            <person name="Van de Peer Y."/>
        </authorList>
    </citation>
    <scope>NUCLEOTIDE SEQUENCE [LARGE SCALE GENOMIC DNA]</scope>
    <source>
        <strain evidence="13">cv. Finnish</strain>
    </source>
</reference>
<keyword evidence="10 11" id="KW-0472">Membrane</keyword>
<keyword evidence="5" id="KW-0808">Transferase</keyword>
<comment type="subcellular location">
    <subcellularLocation>
        <location evidence="1">Plastid</location>
        <location evidence="1">Chloroplast membrane</location>
        <topology evidence="1">Multi-pass membrane protein</topology>
    </subcellularLocation>
</comment>
<dbReference type="InterPro" id="IPR039606">
    <property type="entry name" value="Phytol/farnesol_kinase"/>
</dbReference>
<evidence type="ECO:0000256" key="5">
    <source>
        <dbReference type="ARBA" id="ARBA00022679"/>
    </source>
</evidence>
<comment type="similarity">
    <text evidence="2">Belongs to the polyprenol kinase family.</text>
</comment>
<feature type="transmembrane region" description="Helical" evidence="11">
    <location>
        <begin position="109"/>
        <end position="126"/>
    </location>
</feature>
<proteinExistence type="inferred from homology"/>
<evidence type="ECO:0000256" key="11">
    <source>
        <dbReference type="SAM" id="Phobius"/>
    </source>
</evidence>
<keyword evidence="8" id="KW-0809">Transit peptide</keyword>
<evidence type="ECO:0000256" key="6">
    <source>
        <dbReference type="ARBA" id="ARBA00022692"/>
    </source>
</evidence>
<evidence type="ECO:0000256" key="10">
    <source>
        <dbReference type="ARBA" id="ARBA00023136"/>
    </source>
</evidence>
<dbReference type="OrthoDB" id="5673at2759"/>
<feature type="transmembrane region" description="Helical" evidence="11">
    <location>
        <begin position="39"/>
        <end position="59"/>
    </location>
</feature>